<dbReference type="Gene3D" id="2.30.30.40">
    <property type="entry name" value="SH3 Domains"/>
    <property type="match status" value="1"/>
</dbReference>
<gene>
    <name evidence="5" type="ORF">NECAME_09675</name>
</gene>
<feature type="compositionally biased region" description="Polar residues" evidence="3">
    <location>
        <begin position="30"/>
        <end position="42"/>
    </location>
</feature>
<dbReference type="InterPro" id="IPR036028">
    <property type="entry name" value="SH3-like_dom_sf"/>
</dbReference>
<dbReference type="SUPFAM" id="SSF50044">
    <property type="entry name" value="SH3-domain"/>
    <property type="match status" value="1"/>
</dbReference>
<dbReference type="OrthoDB" id="5814268at2759"/>
<accession>W2TEP1</accession>
<dbReference type="PROSITE" id="PS50002">
    <property type="entry name" value="SH3"/>
    <property type="match status" value="1"/>
</dbReference>
<reference evidence="6" key="1">
    <citation type="journal article" date="2014" name="Nat. Genet.">
        <title>Genome of the human hookworm Necator americanus.</title>
        <authorList>
            <person name="Tang Y.T."/>
            <person name="Gao X."/>
            <person name="Rosa B.A."/>
            <person name="Abubucker S."/>
            <person name="Hallsworth-Pepin K."/>
            <person name="Martin J."/>
            <person name="Tyagi R."/>
            <person name="Heizer E."/>
            <person name="Zhang X."/>
            <person name="Bhonagiri-Palsikar V."/>
            <person name="Minx P."/>
            <person name="Warren W.C."/>
            <person name="Wang Q."/>
            <person name="Zhan B."/>
            <person name="Hotez P.J."/>
            <person name="Sternberg P.W."/>
            <person name="Dougall A."/>
            <person name="Gaze S.T."/>
            <person name="Mulvenna J."/>
            <person name="Sotillo J."/>
            <person name="Ranganathan S."/>
            <person name="Rabelo E.M."/>
            <person name="Wilson R.K."/>
            <person name="Felgner P.L."/>
            <person name="Bethony J."/>
            <person name="Hawdon J.M."/>
            <person name="Gasser R.B."/>
            <person name="Loukas A."/>
            <person name="Mitreva M."/>
        </authorList>
    </citation>
    <scope>NUCLEOTIDE SEQUENCE [LARGE SCALE GENOMIC DNA]</scope>
</reference>
<dbReference type="EMBL" id="KI659382">
    <property type="protein sequence ID" value="ETN79666.1"/>
    <property type="molecule type" value="Genomic_DNA"/>
</dbReference>
<dbReference type="InterPro" id="IPR001452">
    <property type="entry name" value="SH3_domain"/>
</dbReference>
<proteinExistence type="predicted"/>
<keyword evidence="6" id="KW-1185">Reference proteome</keyword>
<dbReference type="Pfam" id="PF00018">
    <property type="entry name" value="SH3_1"/>
    <property type="match status" value="1"/>
</dbReference>
<dbReference type="SMART" id="SM00326">
    <property type="entry name" value="SH3"/>
    <property type="match status" value="1"/>
</dbReference>
<feature type="region of interest" description="Disordered" evidence="3">
    <location>
        <begin position="1"/>
        <end position="68"/>
    </location>
</feature>
<dbReference type="KEGG" id="nai:NECAME_09675"/>
<evidence type="ECO:0000313" key="5">
    <source>
        <dbReference type="EMBL" id="ETN79666.1"/>
    </source>
</evidence>
<evidence type="ECO:0000259" key="4">
    <source>
        <dbReference type="PROSITE" id="PS50002"/>
    </source>
</evidence>
<feature type="compositionally biased region" description="Low complexity" evidence="3">
    <location>
        <begin position="12"/>
        <end position="23"/>
    </location>
</feature>
<evidence type="ECO:0000313" key="6">
    <source>
        <dbReference type="Proteomes" id="UP000053676"/>
    </source>
</evidence>
<feature type="domain" description="SH3" evidence="4">
    <location>
        <begin position="73"/>
        <end position="124"/>
    </location>
</feature>
<dbReference type="STRING" id="51031.W2TEP1"/>
<organism evidence="5 6">
    <name type="scientific">Necator americanus</name>
    <name type="common">Human hookworm</name>
    <dbReference type="NCBI Taxonomy" id="51031"/>
    <lineage>
        <taxon>Eukaryota</taxon>
        <taxon>Metazoa</taxon>
        <taxon>Ecdysozoa</taxon>
        <taxon>Nematoda</taxon>
        <taxon>Chromadorea</taxon>
        <taxon>Rhabditida</taxon>
        <taxon>Rhabditina</taxon>
        <taxon>Rhabditomorpha</taxon>
        <taxon>Strongyloidea</taxon>
        <taxon>Ancylostomatidae</taxon>
        <taxon>Bunostominae</taxon>
        <taxon>Necator</taxon>
    </lineage>
</organism>
<dbReference type="Proteomes" id="UP000053676">
    <property type="component" value="Unassembled WGS sequence"/>
</dbReference>
<keyword evidence="1 2" id="KW-0728">SH3 domain</keyword>
<evidence type="ECO:0000256" key="3">
    <source>
        <dbReference type="SAM" id="MobiDB-lite"/>
    </source>
</evidence>
<evidence type="ECO:0000256" key="1">
    <source>
        <dbReference type="ARBA" id="ARBA00022443"/>
    </source>
</evidence>
<protein>
    <submittedName>
        <fullName evidence="5">SH3 domain protein</fullName>
    </submittedName>
</protein>
<sequence>MPGPASIPATCSDNGKNSDSDSNTFDSRKNLTNTDKPLQDQQNLDRHWEGQDSPPLSTTTPDSAKYGDFEDLHTKSLATVLYDYSPVENDEISLQKGETIEVLSDADSLGWCTGRKNGEVCSVE</sequence>
<dbReference type="AlphaFoldDB" id="W2TEP1"/>
<evidence type="ECO:0000256" key="2">
    <source>
        <dbReference type="PROSITE-ProRule" id="PRU00192"/>
    </source>
</evidence>
<name>W2TEP1_NECAM</name>